<reference evidence="2 3" key="1">
    <citation type="submission" date="2019-04" db="EMBL/GenBank/DDBJ databases">
        <authorList>
            <person name="Li Y."/>
            <person name="Wang J."/>
        </authorList>
    </citation>
    <scope>NUCLEOTIDE SEQUENCE [LARGE SCALE GENOMIC DNA]</scope>
    <source>
        <strain evidence="2 3">DSM 14668</strain>
    </source>
</reference>
<feature type="transmembrane region" description="Helical" evidence="1">
    <location>
        <begin position="111"/>
        <end position="129"/>
    </location>
</feature>
<comment type="caution">
    <text evidence="2">The sequence shown here is derived from an EMBL/GenBank/DDBJ whole genome shotgun (WGS) entry which is preliminary data.</text>
</comment>
<proteinExistence type="predicted"/>
<sequence length="272" mass="29412">MKPASPGGAIGRLAWIGISVVVGFALTRWPAIGLPQGEGTLATALRLVRLIVAIDAARLVRSFRSEYRPVSLMLWYTVVGDLARWALSPLTAGATVPYEGVARIGFFAREALYWGWIFGAAALAVHVYLGRSVRPIIFLYGVALAGLFLAYPAISGTPLTMIRAGLHAAELTVITTSLAIYVATLLRASALRQATRPSVEHAAPMLFGFADGLLFGGPYLPLPRMAPTERWGLAQASYLGLYLILFIVQRGFRWSRFGSFTRPSRPAGSLLH</sequence>
<dbReference type="AlphaFoldDB" id="A0A4U1JKH7"/>
<keyword evidence="1" id="KW-1133">Transmembrane helix</keyword>
<gene>
    <name evidence="2" type="ORF">E8A74_00845</name>
</gene>
<keyword evidence="3" id="KW-1185">Reference proteome</keyword>
<dbReference type="EMBL" id="SSMQ01000001">
    <property type="protein sequence ID" value="TKD13135.1"/>
    <property type="molecule type" value="Genomic_DNA"/>
</dbReference>
<dbReference type="RefSeq" id="WP_136926951.1">
    <property type="nucleotide sequence ID" value="NZ_SSMQ01000001.1"/>
</dbReference>
<name>A0A4U1JKH7_9BACT</name>
<feature type="transmembrane region" description="Helical" evidence="1">
    <location>
        <begin position="136"/>
        <end position="154"/>
    </location>
</feature>
<feature type="transmembrane region" description="Helical" evidence="1">
    <location>
        <begin position="202"/>
        <end position="220"/>
    </location>
</feature>
<feature type="transmembrane region" description="Helical" evidence="1">
    <location>
        <begin position="166"/>
        <end position="190"/>
    </location>
</feature>
<organism evidence="2 3">
    <name type="scientific">Polyangium fumosum</name>
    <dbReference type="NCBI Taxonomy" id="889272"/>
    <lineage>
        <taxon>Bacteria</taxon>
        <taxon>Pseudomonadati</taxon>
        <taxon>Myxococcota</taxon>
        <taxon>Polyangia</taxon>
        <taxon>Polyangiales</taxon>
        <taxon>Polyangiaceae</taxon>
        <taxon>Polyangium</taxon>
    </lineage>
</organism>
<keyword evidence="1" id="KW-0812">Transmembrane</keyword>
<feature type="transmembrane region" description="Helical" evidence="1">
    <location>
        <begin position="232"/>
        <end position="252"/>
    </location>
</feature>
<evidence type="ECO:0000313" key="3">
    <source>
        <dbReference type="Proteomes" id="UP000309215"/>
    </source>
</evidence>
<evidence type="ECO:0000313" key="2">
    <source>
        <dbReference type="EMBL" id="TKD13135.1"/>
    </source>
</evidence>
<evidence type="ECO:0000256" key="1">
    <source>
        <dbReference type="SAM" id="Phobius"/>
    </source>
</evidence>
<dbReference type="Proteomes" id="UP000309215">
    <property type="component" value="Unassembled WGS sequence"/>
</dbReference>
<keyword evidence="1" id="KW-0472">Membrane</keyword>
<protein>
    <submittedName>
        <fullName evidence="2">Uncharacterized protein</fullName>
    </submittedName>
</protein>
<feature type="transmembrane region" description="Helical" evidence="1">
    <location>
        <begin position="12"/>
        <end position="29"/>
    </location>
</feature>
<accession>A0A4U1JKH7</accession>